<feature type="domain" description="DZANK-type" evidence="2">
    <location>
        <begin position="107"/>
        <end position="149"/>
    </location>
</feature>
<dbReference type="InterPro" id="IPR025874">
    <property type="entry name" value="DZR"/>
</dbReference>
<accession>A0A2H5Y3X0</accession>
<reference evidence="4" key="1">
    <citation type="submission" date="2017-09" db="EMBL/GenBank/DDBJ databases">
        <title>Metaegenomics of thermophilic ammonia-oxidizing enrichment culture.</title>
        <authorList>
            <person name="Kato S."/>
            <person name="Suzuki K."/>
        </authorList>
    </citation>
    <scope>NUCLEOTIDE SEQUENCE [LARGE SCALE GENOMIC DNA]</scope>
</reference>
<comment type="caution">
    <text evidence="3">The sequence shown here is derived from an EMBL/GenBank/DDBJ whole genome shotgun (WGS) entry which is preliminary data.</text>
</comment>
<proteinExistence type="predicted"/>
<evidence type="ECO:0000259" key="2">
    <source>
        <dbReference type="Pfam" id="PF12773"/>
    </source>
</evidence>
<dbReference type="Pfam" id="PF12773">
    <property type="entry name" value="DZR"/>
    <property type="match status" value="1"/>
</dbReference>
<keyword evidence="1" id="KW-1133">Transmembrane helix</keyword>
<evidence type="ECO:0000256" key="1">
    <source>
        <dbReference type="SAM" id="Phobius"/>
    </source>
</evidence>
<sequence length="161" mass="17268">MLRAIRWGLVIGGVGAIALDGILGGRIGALGLLGLLALSLALNLWLLPFALRRAVGGWRPRLPRPAPPPDLGARAREEVEAVARTLARTLEGPPPILPSEAPVVFRCPHCGQRLERGAVRCAGCGQPARFRCPYCAREVDPGWRHCPACRAPLPAAWEGKR</sequence>
<evidence type="ECO:0000313" key="3">
    <source>
        <dbReference type="EMBL" id="GBD08102.1"/>
    </source>
</evidence>
<keyword evidence="1" id="KW-0812">Transmembrane</keyword>
<organism evidence="3 4">
    <name type="scientific">Candidatus Thermoflexus japonica</name>
    <dbReference type="NCBI Taxonomy" id="2035417"/>
    <lineage>
        <taxon>Bacteria</taxon>
        <taxon>Bacillati</taxon>
        <taxon>Chloroflexota</taxon>
        <taxon>Thermoflexia</taxon>
        <taxon>Thermoflexales</taxon>
        <taxon>Thermoflexaceae</taxon>
        <taxon>Thermoflexus</taxon>
    </lineage>
</organism>
<feature type="transmembrane region" description="Helical" evidence="1">
    <location>
        <begin position="7"/>
        <end position="24"/>
    </location>
</feature>
<dbReference type="AlphaFoldDB" id="A0A2H5Y3X0"/>
<name>A0A2H5Y3X0_9CHLR</name>
<protein>
    <recommendedName>
        <fullName evidence="2">DZANK-type domain-containing protein</fullName>
    </recommendedName>
</protein>
<dbReference type="EMBL" id="BEHY01000004">
    <property type="protein sequence ID" value="GBD08102.1"/>
    <property type="molecule type" value="Genomic_DNA"/>
</dbReference>
<feature type="transmembrane region" description="Helical" evidence="1">
    <location>
        <begin position="30"/>
        <end position="51"/>
    </location>
</feature>
<evidence type="ECO:0000313" key="4">
    <source>
        <dbReference type="Proteomes" id="UP000236642"/>
    </source>
</evidence>
<gene>
    <name evidence="3" type="ORF">HRbin22_00334</name>
</gene>
<dbReference type="Proteomes" id="UP000236642">
    <property type="component" value="Unassembled WGS sequence"/>
</dbReference>
<keyword evidence="1" id="KW-0472">Membrane</keyword>